<feature type="domain" description="CxC2-like cysteine cluster KDZ transposase-associated" evidence="2">
    <location>
        <begin position="167"/>
        <end position="273"/>
    </location>
</feature>
<protein>
    <recommendedName>
        <fullName evidence="2">CxC2-like cysteine cluster KDZ transposase-associated domain-containing protein</fullName>
    </recommendedName>
</protein>
<dbReference type="AlphaFoldDB" id="A0AAW0BHU2"/>
<comment type="caution">
    <text evidence="3">The sequence shown here is derived from an EMBL/GenBank/DDBJ whole genome shotgun (WGS) entry which is preliminary data.</text>
</comment>
<dbReference type="InterPro" id="IPR041457">
    <property type="entry name" value="CxC2_KDZ-assoc"/>
</dbReference>
<organism evidence="3 4">
    <name type="scientific">Paramarasmius palmivorus</name>
    <dbReference type="NCBI Taxonomy" id="297713"/>
    <lineage>
        <taxon>Eukaryota</taxon>
        <taxon>Fungi</taxon>
        <taxon>Dikarya</taxon>
        <taxon>Basidiomycota</taxon>
        <taxon>Agaricomycotina</taxon>
        <taxon>Agaricomycetes</taxon>
        <taxon>Agaricomycetidae</taxon>
        <taxon>Agaricales</taxon>
        <taxon>Marasmiineae</taxon>
        <taxon>Marasmiaceae</taxon>
        <taxon>Paramarasmius</taxon>
    </lineage>
</organism>
<keyword evidence="4" id="KW-1185">Reference proteome</keyword>
<evidence type="ECO:0000313" key="4">
    <source>
        <dbReference type="Proteomes" id="UP001383192"/>
    </source>
</evidence>
<evidence type="ECO:0000256" key="1">
    <source>
        <dbReference type="SAM" id="MobiDB-lite"/>
    </source>
</evidence>
<accession>A0AAW0BHU2</accession>
<evidence type="ECO:0000259" key="2">
    <source>
        <dbReference type="Pfam" id="PF18803"/>
    </source>
</evidence>
<dbReference type="EMBL" id="JAYKXP010000115">
    <property type="protein sequence ID" value="KAK7025384.1"/>
    <property type="molecule type" value="Genomic_DNA"/>
</dbReference>
<reference evidence="3 4" key="1">
    <citation type="submission" date="2024-01" db="EMBL/GenBank/DDBJ databases">
        <title>A draft genome for a cacao thread blight-causing isolate of Paramarasmius palmivorus.</title>
        <authorList>
            <person name="Baruah I.K."/>
            <person name="Bukari Y."/>
            <person name="Amoako-Attah I."/>
            <person name="Meinhardt L.W."/>
            <person name="Bailey B.A."/>
            <person name="Cohen S.P."/>
        </authorList>
    </citation>
    <scope>NUCLEOTIDE SEQUENCE [LARGE SCALE GENOMIC DNA]</scope>
    <source>
        <strain evidence="3 4">GH-12</strain>
    </source>
</reference>
<feature type="region of interest" description="Disordered" evidence="1">
    <location>
        <begin position="20"/>
        <end position="76"/>
    </location>
</feature>
<evidence type="ECO:0000313" key="3">
    <source>
        <dbReference type="EMBL" id="KAK7025384.1"/>
    </source>
</evidence>
<dbReference type="Pfam" id="PF18803">
    <property type="entry name" value="CxC2"/>
    <property type="match status" value="1"/>
</dbReference>
<dbReference type="Proteomes" id="UP001383192">
    <property type="component" value="Unassembled WGS sequence"/>
</dbReference>
<sequence length="1033" mass="117330">MGKGPKRIVPKKTSILAQAALQSRETRSTTTYITTGAQSSAVHTRVEIEDPTRLKRPNSIPNEEGSQKKRQRKRDYTSQAASRFLQRFTEADTMNVLCKCVLAKEADPLTLQPCPCDVAGAKRTVRCMDCRFSAPTCPSCFINTHISSPFHWVESWNGQFFERRSITDLGHTITLGHNGGHCPAVDHSATKPTPFTVVDCNGLHKVTLIFCSCPHSGSRFEQLLLARIFPATVDVPETGFTFECLQDFHIQTLVSKKSAYDHLMSLRMKTDNAFPEKVSNPMQDFLRVSRIWRNLLANKRAGQWHDIDQGGKDGLSGSFPYRQSGRIVVPCMVCPEPGFNVSEAWDEADSEAVNNEFIHLATMFLSADGHFGLQRKDKFDDLDDVSMCEGQGIFPRTKWFTEFMERHQKNSKQKSNCASFRVMEMQNKLKFKGSVVTGVVAIQCARHGTFISAVDMSAGESFIHGDVAMYLAMQVHLINLLRRSRFFRRVVQIYDVACQFSIHFPKRIESYGWELGDVVEFIIFLVPKMHLDGHISDCKYRYSLNYEHGVGHTHGELIETSWGENKQVGRSTREMNHGHRHDVLTDFWNFWNWMKMVRMCPMLFKGLKNARAMMCKKLEYFTCLSTEAGEARVTAWSKLSTKAYVDPKTSKLKSVYRFDHDALPSQESMLHALLNGFVAREAAADAQITAPRAKFINQGLKIEQTQRELKALIAEATASPADVIKQRSSLRAQIRKWREQQQKFMPAVSALVEALRTAATLETEELYLPSSFPSDSQYADSGLCLIETKLWRGQAYDAIRDLKHVLRHSDALSRHKRKYSRGVTMNLRSTKFICEVSSKKNDWIQKYAQARICLIRLGNTSGEADSEFPELQDQDMIRPNVGMDAALGEGSKTVGWIWTKEILAATSLQGSDVEQLDSVPWFRTRADLHRWIEEIELLEEEFRRLVRASEKMCETWRRLGSSGPDVAHRAYAFQKASMFSNMANEARTKLEEAGGGWPGEGESLTDYLRKRRPQVGINVEPSELSSSESERDW</sequence>
<dbReference type="Pfam" id="PF18758">
    <property type="entry name" value="KDZ"/>
    <property type="match status" value="1"/>
</dbReference>
<name>A0AAW0BHU2_9AGAR</name>
<feature type="compositionally biased region" description="Basic and acidic residues" evidence="1">
    <location>
        <begin position="44"/>
        <end position="53"/>
    </location>
</feature>
<gene>
    <name evidence="3" type="ORF">VNI00_016020</name>
</gene>
<proteinExistence type="predicted"/>
<dbReference type="InterPro" id="IPR040521">
    <property type="entry name" value="KDZ"/>
</dbReference>